<feature type="compositionally biased region" description="Low complexity" evidence="1">
    <location>
        <begin position="149"/>
        <end position="165"/>
    </location>
</feature>
<evidence type="ECO:0000313" key="2">
    <source>
        <dbReference type="EMBL" id="CAB9513721.1"/>
    </source>
</evidence>
<reference evidence="2" key="1">
    <citation type="submission" date="2020-06" db="EMBL/GenBank/DDBJ databases">
        <authorList>
            <consortium name="Plant Systems Biology data submission"/>
        </authorList>
    </citation>
    <scope>NUCLEOTIDE SEQUENCE</scope>
    <source>
        <strain evidence="2">D6</strain>
    </source>
</reference>
<dbReference type="AlphaFoldDB" id="A0A9N8E6X4"/>
<feature type="compositionally biased region" description="Basic residues" evidence="1">
    <location>
        <begin position="139"/>
        <end position="148"/>
    </location>
</feature>
<evidence type="ECO:0000256" key="1">
    <source>
        <dbReference type="SAM" id="MobiDB-lite"/>
    </source>
</evidence>
<name>A0A9N8E6X4_9STRA</name>
<feature type="compositionally biased region" description="Acidic residues" evidence="1">
    <location>
        <begin position="104"/>
        <end position="114"/>
    </location>
</feature>
<accession>A0A9N8E6X4</accession>
<feature type="compositionally biased region" description="Low complexity" evidence="1">
    <location>
        <begin position="129"/>
        <end position="138"/>
    </location>
</feature>
<feature type="compositionally biased region" description="Basic and acidic residues" evidence="1">
    <location>
        <begin position="115"/>
        <end position="125"/>
    </location>
</feature>
<evidence type="ECO:0000313" key="3">
    <source>
        <dbReference type="Proteomes" id="UP001153069"/>
    </source>
</evidence>
<feature type="compositionally biased region" description="Polar residues" evidence="1">
    <location>
        <begin position="37"/>
        <end position="47"/>
    </location>
</feature>
<feature type="region of interest" description="Disordered" evidence="1">
    <location>
        <begin position="337"/>
        <end position="378"/>
    </location>
</feature>
<sequence length="378" mass="42644">MTVANLVKMGFGPQLEEIYDQHGKNYADEAHLDNGDPTPNVNQSEDINSGEDINAQAHVRNIQGLVRPKPKTTARRAIEENDEDEEVDLEDTSEEGETSSYSADTEDSDDEASELEAKEMPEKAKRGTKSSSKNLGKTGKSKGKKANGKKANSNHSGDSDSSSSRQKSKPRRASASSKKKRASSKKKGHRNMSSSSEEESVKRSARKAGSRPLSIRQMDDAKTRRKLCELERPMSMLQRMSLPVSRTDDFDPNKKSHKQMKQKAKNWPSVIHGCFTLSDKLPNEDGHNGDDLQGPRKLTFWTGSKHSSRRMKRWLMNDDEKYDIEYVADFNSFLNSRRSESAQQKNPPPRREVAQDSESSEERQATSEERRRKKSNRP</sequence>
<feature type="compositionally biased region" description="Basic and acidic residues" evidence="1">
    <location>
        <begin position="20"/>
        <end position="34"/>
    </location>
</feature>
<feature type="compositionally biased region" description="Basic and acidic residues" evidence="1">
    <location>
        <begin position="349"/>
        <end position="370"/>
    </location>
</feature>
<protein>
    <submittedName>
        <fullName evidence="2">Uncharacterized protein</fullName>
    </submittedName>
</protein>
<feature type="compositionally biased region" description="Acidic residues" evidence="1">
    <location>
        <begin position="80"/>
        <end position="97"/>
    </location>
</feature>
<feature type="compositionally biased region" description="Basic residues" evidence="1">
    <location>
        <begin position="166"/>
        <end position="190"/>
    </location>
</feature>
<feature type="compositionally biased region" description="Basic and acidic residues" evidence="1">
    <location>
        <begin position="217"/>
        <end position="232"/>
    </location>
</feature>
<feature type="region of interest" description="Disordered" evidence="1">
    <location>
        <begin position="20"/>
        <end position="267"/>
    </location>
</feature>
<organism evidence="2 3">
    <name type="scientific">Seminavis robusta</name>
    <dbReference type="NCBI Taxonomy" id="568900"/>
    <lineage>
        <taxon>Eukaryota</taxon>
        <taxon>Sar</taxon>
        <taxon>Stramenopiles</taxon>
        <taxon>Ochrophyta</taxon>
        <taxon>Bacillariophyta</taxon>
        <taxon>Bacillariophyceae</taxon>
        <taxon>Bacillariophycidae</taxon>
        <taxon>Naviculales</taxon>
        <taxon>Naviculaceae</taxon>
        <taxon>Seminavis</taxon>
    </lineage>
</organism>
<proteinExistence type="predicted"/>
<feature type="compositionally biased region" description="Basic residues" evidence="1">
    <location>
        <begin position="255"/>
        <end position="264"/>
    </location>
</feature>
<dbReference type="Proteomes" id="UP001153069">
    <property type="component" value="Unassembled WGS sequence"/>
</dbReference>
<comment type="caution">
    <text evidence="2">The sequence shown here is derived from an EMBL/GenBank/DDBJ whole genome shotgun (WGS) entry which is preliminary data.</text>
</comment>
<keyword evidence="3" id="KW-1185">Reference proteome</keyword>
<gene>
    <name evidence="2" type="ORF">SEMRO_608_G174850.1</name>
</gene>
<dbReference type="EMBL" id="CAICTM010000607">
    <property type="protein sequence ID" value="CAB9513721.1"/>
    <property type="molecule type" value="Genomic_DNA"/>
</dbReference>